<dbReference type="PANTHER" id="PTHR48079">
    <property type="entry name" value="PROTEIN YEEZ"/>
    <property type="match status" value="1"/>
</dbReference>
<proteinExistence type="predicted"/>
<dbReference type="OrthoDB" id="9787292at2"/>
<dbReference type="EMBL" id="SAWZ01000001">
    <property type="protein sequence ID" value="RXR08566.1"/>
    <property type="molecule type" value="Genomic_DNA"/>
</dbReference>
<protein>
    <submittedName>
        <fullName evidence="2">SDR family oxidoreductase</fullName>
    </submittedName>
</protein>
<dbReference type="CDD" id="cd05262">
    <property type="entry name" value="SDR_a7"/>
    <property type="match status" value="1"/>
</dbReference>
<accession>A0A4Q1K1V0</accession>
<evidence type="ECO:0000313" key="3">
    <source>
        <dbReference type="Proteomes" id="UP000289784"/>
    </source>
</evidence>
<dbReference type="RefSeq" id="WP_129469457.1">
    <property type="nucleotide sequence ID" value="NZ_SAWZ01000001.1"/>
</dbReference>
<dbReference type="Pfam" id="PF01370">
    <property type="entry name" value="Epimerase"/>
    <property type="match status" value="1"/>
</dbReference>
<dbReference type="PANTHER" id="PTHR48079:SF6">
    <property type="entry name" value="NAD(P)-BINDING DOMAIN-CONTAINING PROTEIN-RELATED"/>
    <property type="match status" value="1"/>
</dbReference>
<dbReference type="InterPro" id="IPR036291">
    <property type="entry name" value="NAD(P)-bd_dom_sf"/>
</dbReference>
<dbReference type="GO" id="GO:0004029">
    <property type="term" value="F:aldehyde dehydrogenase (NAD+) activity"/>
    <property type="evidence" value="ECO:0007669"/>
    <property type="project" value="TreeGrafter"/>
</dbReference>
<dbReference type="GO" id="GO:0005737">
    <property type="term" value="C:cytoplasm"/>
    <property type="evidence" value="ECO:0007669"/>
    <property type="project" value="TreeGrafter"/>
</dbReference>
<sequence>MRVFVTGATGFIGSAVVDNLLAAGHQVLGLARTDAAAAQLAERGAAAHHGSLQDLGSLQAGADACDGVIHTAFIHDFGDYQANCEIDRHAIAAMAQALRGSARRLVVTSGTIVAGGKVALESQAAPQTGAVPRAASEAAAAQAVAEGADVVLVRLPPSVHDAGDHGFVPHLIRLARERGVSAYIGDGFNRWPAVHRRDAAALFRLALERGQRGARYHGAADSGVPFRDIASLIGRHLQVPVKALQDDAVHGHFGWFAHFAGVDNPCSSTWTRAQLGWQPTHPGLLTDLDQPHYFQD</sequence>
<dbReference type="AlphaFoldDB" id="A0A4Q1K1V0"/>
<dbReference type="Proteomes" id="UP000289784">
    <property type="component" value="Unassembled WGS sequence"/>
</dbReference>
<keyword evidence="3" id="KW-1185">Reference proteome</keyword>
<comment type="caution">
    <text evidence="2">The sequence shown here is derived from an EMBL/GenBank/DDBJ whole genome shotgun (WGS) entry which is preliminary data.</text>
</comment>
<dbReference type="InterPro" id="IPR001509">
    <property type="entry name" value="Epimerase_deHydtase"/>
</dbReference>
<dbReference type="Gene3D" id="3.40.50.720">
    <property type="entry name" value="NAD(P)-binding Rossmann-like Domain"/>
    <property type="match status" value="1"/>
</dbReference>
<gene>
    <name evidence="2" type="ORF">EPA99_01740</name>
</gene>
<feature type="domain" description="NAD-dependent epimerase/dehydratase" evidence="1">
    <location>
        <begin position="3"/>
        <end position="214"/>
    </location>
</feature>
<dbReference type="InterPro" id="IPR051783">
    <property type="entry name" value="NAD(P)-dependent_oxidoreduct"/>
</dbReference>
<dbReference type="SUPFAM" id="SSF51735">
    <property type="entry name" value="NAD(P)-binding Rossmann-fold domains"/>
    <property type="match status" value="1"/>
</dbReference>
<evidence type="ECO:0000259" key="1">
    <source>
        <dbReference type="Pfam" id="PF01370"/>
    </source>
</evidence>
<organism evidence="2 3">
    <name type="scientific">Pseudoxanthomonas composti</name>
    <dbReference type="NCBI Taxonomy" id="2137479"/>
    <lineage>
        <taxon>Bacteria</taxon>
        <taxon>Pseudomonadati</taxon>
        <taxon>Pseudomonadota</taxon>
        <taxon>Gammaproteobacteria</taxon>
        <taxon>Lysobacterales</taxon>
        <taxon>Lysobacteraceae</taxon>
        <taxon>Pseudoxanthomonas</taxon>
    </lineage>
</organism>
<evidence type="ECO:0000313" key="2">
    <source>
        <dbReference type="EMBL" id="RXR08566.1"/>
    </source>
</evidence>
<name>A0A4Q1K1V0_9GAMM</name>
<reference evidence="2 3" key="1">
    <citation type="submission" date="2019-01" db="EMBL/GenBank/DDBJ databases">
        <title>Pseudoxanthomonas composti sp. nov., isolated from compost.</title>
        <authorList>
            <person name="Yang G."/>
        </authorList>
    </citation>
    <scope>NUCLEOTIDE SEQUENCE [LARGE SCALE GENOMIC DNA]</scope>
    <source>
        <strain evidence="2 3">GSS15</strain>
    </source>
</reference>